<dbReference type="EMBL" id="FOVP01000019">
    <property type="protein sequence ID" value="SFO21691.1"/>
    <property type="molecule type" value="Genomic_DNA"/>
</dbReference>
<dbReference type="AlphaFoldDB" id="A0A1I5FEF1"/>
<name>A0A1I5FEF1_9RHOB</name>
<dbReference type="Proteomes" id="UP000198599">
    <property type="component" value="Unassembled WGS sequence"/>
</dbReference>
<feature type="chain" id="PRO_5011527384" description="Lipoprotein" evidence="1">
    <location>
        <begin position="20"/>
        <end position="53"/>
    </location>
</feature>
<keyword evidence="3" id="KW-1185">Reference proteome</keyword>
<evidence type="ECO:0000313" key="3">
    <source>
        <dbReference type="Proteomes" id="UP000198599"/>
    </source>
</evidence>
<evidence type="ECO:0000256" key="1">
    <source>
        <dbReference type="SAM" id="SignalP"/>
    </source>
</evidence>
<protein>
    <recommendedName>
        <fullName evidence="4">Lipoprotein</fullName>
    </recommendedName>
</protein>
<sequence>MNRLTAFLLALMTTGLLGACTDDGHYPITGEECAPGDPVQDLEPVAGDCVPSV</sequence>
<dbReference type="PROSITE" id="PS51257">
    <property type="entry name" value="PROKAR_LIPOPROTEIN"/>
    <property type="match status" value="1"/>
</dbReference>
<feature type="signal peptide" evidence="1">
    <location>
        <begin position="1"/>
        <end position="19"/>
    </location>
</feature>
<accession>A0A1I5FEF1</accession>
<reference evidence="3" key="1">
    <citation type="submission" date="2016-10" db="EMBL/GenBank/DDBJ databases">
        <authorList>
            <person name="Varghese N."/>
            <person name="Submissions S."/>
        </authorList>
    </citation>
    <scope>NUCLEOTIDE SEQUENCE [LARGE SCALE GENOMIC DNA]</scope>
    <source>
        <strain evidence="3">DSM 28463</strain>
    </source>
</reference>
<dbReference type="RefSeq" id="WP_177193897.1">
    <property type="nucleotide sequence ID" value="NZ_FOVP01000019.1"/>
</dbReference>
<evidence type="ECO:0008006" key="4">
    <source>
        <dbReference type="Google" id="ProtNLM"/>
    </source>
</evidence>
<organism evidence="2 3">
    <name type="scientific">Roseovarius lutimaris</name>
    <dbReference type="NCBI Taxonomy" id="1005928"/>
    <lineage>
        <taxon>Bacteria</taxon>
        <taxon>Pseudomonadati</taxon>
        <taxon>Pseudomonadota</taxon>
        <taxon>Alphaproteobacteria</taxon>
        <taxon>Rhodobacterales</taxon>
        <taxon>Roseobacteraceae</taxon>
        <taxon>Roseovarius</taxon>
    </lineage>
</organism>
<gene>
    <name evidence="2" type="ORF">SAMN04487859_11973</name>
</gene>
<keyword evidence="1" id="KW-0732">Signal</keyword>
<evidence type="ECO:0000313" key="2">
    <source>
        <dbReference type="EMBL" id="SFO21691.1"/>
    </source>
</evidence>
<proteinExistence type="predicted"/>